<dbReference type="EMBL" id="CP000360">
    <property type="protein sequence ID" value="ABF39680.1"/>
    <property type="molecule type" value="Genomic_DNA"/>
</dbReference>
<dbReference type="KEGG" id="aba:Acid345_0675"/>
<dbReference type="HOGENOM" id="CLU_2508388_0_0_0"/>
<organism evidence="1 2">
    <name type="scientific">Koribacter versatilis (strain Ellin345)</name>
    <dbReference type="NCBI Taxonomy" id="204669"/>
    <lineage>
        <taxon>Bacteria</taxon>
        <taxon>Pseudomonadati</taxon>
        <taxon>Acidobacteriota</taxon>
        <taxon>Terriglobia</taxon>
        <taxon>Terriglobales</taxon>
        <taxon>Candidatus Korobacteraceae</taxon>
        <taxon>Candidatus Korobacter</taxon>
    </lineage>
</organism>
<reference evidence="1 2" key="1">
    <citation type="journal article" date="2009" name="Appl. Environ. Microbiol.">
        <title>Three genomes from the phylum Acidobacteria provide insight into the lifestyles of these microorganisms in soils.</title>
        <authorList>
            <person name="Ward N.L."/>
            <person name="Challacombe J.F."/>
            <person name="Janssen P.H."/>
            <person name="Henrissat B."/>
            <person name="Coutinho P.M."/>
            <person name="Wu M."/>
            <person name="Xie G."/>
            <person name="Haft D.H."/>
            <person name="Sait M."/>
            <person name="Badger J."/>
            <person name="Barabote R.D."/>
            <person name="Bradley B."/>
            <person name="Brettin T.S."/>
            <person name="Brinkac L.M."/>
            <person name="Bruce D."/>
            <person name="Creasy T."/>
            <person name="Daugherty S.C."/>
            <person name="Davidsen T.M."/>
            <person name="DeBoy R.T."/>
            <person name="Detter J.C."/>
            <person name="Dodson R.J."/>
            <person name="Durkin A.S."/>
            <person name="Ganapathy A."/>
            <person name="Gwinn-Giglio M."/>
            <person name="Han C.S."/>
            <person name="Khouri H."/>
            <person name="Kiss H."/>
            <person name="Kothari S.P."/>
            <person name="Madupu R."/>
            <person name="Nelson K.E."/>
            <person name="Nelson W.C."/>
            <person name="Paulsen I."/>
            <person name="Penn K."/>
            <person name="Ren Q."/>
            <person name="Rosovitz M.J."/>
            <person name="Selengut J.D."/>
            <person name="Shrivastava S."/>
            <person name="Sullivan S.A."/>
            <person name="Tapia R."/>
            <person name="Thompson L.S."/>
            <person name="Watkins K.L."/>
            <person name="Yang Q."/>
            <person name="Yu C."/>
            <person name="Zafar N."/>
            <person name="Zhou L."/>
            <person name="Kuske C.R."/>
        </authorList>
    </citation>
    <scope>NUCLEOTIDE SEQUENCE [LARGE SCALE GENOMIC DNA]</scope>
    <source>
        <strain evidence="1 2">Ellin345</strain>
    </source>
</reference>
<protein>
    <submittedName>
        <fullName evidence="1">Uncharacterized protein</fullName>
    </submittedName>
</protein>
<evidence type="ECO:0000313" key="2">
    <source>
        <dbReference type="Proteomes" id="UP000002432"/>
    </source>
</evidence>
<dbReference type="EnsemblBacteria" id="ABF39680">
    <property type="protein sequence ID" value="ABF39680"/>
    <property type="gene ID" value="Acid345_0675"/>
</dbReference>
<evidence type="ECO:0000313" key="1">
    <source>
        <dbReference type="EMBL" id="ABF39680.1"/>
    </source>
</evidence>
<sequence length="85" mass="9626">MNMACMEGDTLKHEVLDKIEEYLNAEQAQYTCSNFDDEFSRLRAEAAHTALTDARRRYWQHLKMHHCDTAAILAAQPSTLAGVAV</sequence>
<dbReference type="Proteomes" id="UP000002432">
    <property type="component" value="Chromosome"/>
</dbReference>
<accession>Q1ITX0</accession>
<gene>
    <name evidence="1" type="ordered locus">Acid345_0675</name>
</gene>
<name>Q1ITX0_KORVE</name>
<proteinExistence type="predicted"/>
<keyword evidence="2" id="KW-1185">Reference proteome</keyword>
<dbReference type="AlphaFoldDB" id="Q1ITX0"/>